<name>A0A8T0XHN0_PANVG</name>
<sequence length="149" mass="16132">MPMRARSLGGRKGRPHQHLLQMGTLLLLASGTGHGLTHESAAPRTSSSSAPQLGSPIATAPMRKEVARQLLLGFPACQCQTATRFRPRLPASRTTVFLFFPGTLGFIVDREGHGAQGSMKELPPITDSDRDTKSLWSLDFHCLEPRSSA</sequence>
<evidence type="ECO:0000313" key="4">
    <source>
        <dbReference type="Proteomes" id="UP000823388"/>
    </source>
</evidence>
<dbReference type="Proteomes" id="UP000823388">
    <property type="component" value="Chromosome 1K"/>
</dbReference>
<keyword evidence="2" id="KW-0732">Signal</keyword>
<feature type="compositionally biased region" description="Low complexity" evidence="1">
    <location>
        <begin position="40"/>
        <end position="51"/>
    </location>
</feature>
<feature type="chain" id="PRO_5035728620" evidence="2">
    <location>
        <begin position="36"/>
        <end position="149"/>
    </location>
</feature>
<protein>
    <submittedName>
        <fullName evidence="3">Uncharacterized protein</fullName>
    </submittedName>
</protein>
<keyword evidence="4" id="KW-1185">Reference proteome</keyword>
<gene>
    <name evidence="3" type="ORF">PVAP13_1KG306305</name>
</gene>
<feature type="region of interest" description="Disordered" evidence="1">
    <location>
        <begin position="34"/>
        <end position="56"/>
    </location>
</feature>
<dbReference type="EMBL" id="CM029037">
    <property type="protein sequence ID" value="KAG2658755.1"/>
    <property type="molecule type" value="Genomic_DNA"/>
</dbReference>
<evidence type="ECO:0000256" key="1">
    <source>
        <dbReference type="SAM" id="MobiDB-lite"/>
    </source>
</evidence>
<proteinExistence type="predicted"/>
<dbReference type="AlphaFoldDB" id="A0A8T0XHN0"/>
<organism evidence="3 4">
    <name type="scientific">Panicum virgatum</name>
    <name type="common">Blackwell switchgrass</name>
    <dbReference type="NCBI Taxonomy" id="38727"/>
    <lineage>
        <taxon>Eukaryota</taxon>
        <taxon>Viridiplantae</taxon>
        <taxon>Streptophyta</taxon>
        <taxon>Embryophyta</taxon>
        <taxon>Tracheophyta</taxon>
        <taxon>Spermatophyta</taxon>
        <taxon>Magnoliopsida</taxon>
        <taxon>Liliopsida</taxon>
        <taxon>Poales</taxon>
        <taxon>Poaceae</taxon>
        <taxon>PACMAD clade</taxon>
        <taxon>Panicoideae</taxon>
        <taxon>Panicodae</taxon>
        <taxon>Paniceae</taxon>
        <taxon>Panicinae</taxon>
        <taxon>Panicum</taxon>
        <taxon>Panicum sect. Hiantes</taxon>
    </lineage>
</organism>
<accession>A0A8T0XHN0</accession>
<evidence type="ECO:0000313" key="3">
    <source>
        <dbReference type="EMBL" id="KAG2658755.1"/>
    </source>
</evidence>
<reference evidence="3" key="1">
    <citation type="submission" date="2020-05" db="EMBL/GenBank/DDBJ databases">
        <title>WGS assembly of Panicum virgatum.</title>
        <authorList>
            <person name="Lovell J.T."/>
            <person name="Jenkins J."/>
            <person name="Shu S."/>
            <person name="Juenger T.E."/>
            <person name="Schmutz J."/>
        </authorList>
    </citation>
    <scope>NUCLEOTIDE SEQUENCE</scope>
    <source>
        <strain evidence="3">AP13</strain>
    </source>
</reference>
<feature type="signal peptide" evidence="2">
    <location>
        <begin position="1"/>
        <end position="35"/>
    </location>
</feature>
<evidence type="ECO:0000256" key="2">
    <source>
        <dbReference type="SAM" id="SignalP"/>
    </source>
</evidence>
<comment type="caution">
    <text evidence="3">The sequence shown here is derived from an EMBL/GenBank/DDBJ whole genome shotgun (WGS) entry which is preliminary data.</text>
</comment>